<organism evidence="19 20">
    <name type="scientific">Artemia franciscana</name>
    <name type="common">Brine shrimp</name>
    <name type="synonym">Artemia sanfranciscana</name>
    <dbReference type="NCBI Taxonomy" id="6661"/>
    <lineage>
        <taxon>Eukaryota</taxon>
        <taxon>Metazoa</taxon>
        <taxon>Ecdysozoa</taxon>
        <taxon>Arthropoda</taxon>
        <taxon>Crustacea</taxon>
        <taxon>Branchiopoda</taxon>
        <taxon>Anostraca</taxon>
        <taxon>Artemiidae</taxon>
        <taxon>Artemia</taxon>
    </lineage>
</organism>
<evidence type="ECO:0000256" key="7">
    <source>
        <dbReference type="ARBA" id="ARBA00022889"/>
    </source>
</evidence>
<dbReference type="FunFam" id="2.10.25.10:FF:000074">
    <property type="entry name" value="Laminin subunit alpha"/>
    <property type="match status" value="1"/>
</dbReference>
<dbReference type="FunFam" id="2.10.25.10:FF:000189">
    <property type="entry name" value="Laminin subunit alpha 2"/>
    <property type="match status" value="1"/>
</dbReference>
<evidence type="ECO:0000256" key="5">
    <source>
        <dbReference type="ARBA" id="ARBA00022737"/>
    </source>
</evidence>
<feature type="disulfide bond" evidence="13">
    <location>
        <begin position="603"/>
        <end position="612"/>
    </location>
</feature>
<dbReference type="InterPro" id="IPR013320">
    <property type="entry name" value="ConA-like_dom_sf"/>
</dbReference>
<dbReference type="FunFam" id="2.10.25.10:FF:000065">
    <property type="entry name" value="Laminin subunit beta 1"/>
    <property type="match status" value="1"/>
</dbReference>
<gene>
    <name evidence="19" type="ORF">QYM36_005453</name>
</gene>
<evidence type="ECO:0000256" key="14">
    <source>
        <dbReference type="SAM" id="Coils"/>
    </source>
</evidence>
<comment type="caution">
    <text evidence="13">Lacks conserved residue(s) required for the propagation of feature annotation.</text>
</comment>
<dbReference type="Gene3D" id="2.60.120.200">
    <property type="match status" value="5"/>
</dbReference>
<evidence type="ECO:0000256" key="11">
    <source>
        <dbReference type="ARBA" id="ARBA00023292"/>
    </source>
</evidence>
<keyword evidence="11 13" id="KW-0424">Laminin EGF-like domain</keyword>
<feature type="disulfide bond" evidence="13">
    <location>
        <begin position="253"/>
        <end position="262"/>
    </location>
</feature>
<dbReference type="FunFam" id="2.10.25.10:FF:000242">
    <property type="entry name" value="Laminin subunit alpha 1"/>
    <property type="match status" value="1"/>
</dbReference>
<dbReference type="PROSITE" id="PS51115">
    <property type="entry name" value="LAMININ_IVA"/>
    <property type="match status" value="1"/>
</dbReference>
<evidence type="ECO:0000256" key="2">
    <source>
        <dbReference type="ARBA" id="ARBA00022525"/>
    </source>
</evidence>
<dbReference type="PROSITE" id="PS50025">
    <property type="entry name" value="LAM_G_DOMAIN"/>
    <property type="match status" value="5"/>
</dbReference>
<dbReference type="InterPro" id="IPR002049">
    <property type="entry name" value="LE_dom"/>
</dbReference>
<feature type="domain" description="Laminin G" evidence="16">
    <location>
        <begin position="1287"/>
        <end position="1478"/>
    </location>
</feature>
<dbReference type="CDD" id="cd00055">
    <property type="entry name" value="EGF_Lam"/>
    <property type="match status" value="8"/>
</dbReference>
<feature type="disulfide bond" evidence="12">
    <location>
        <begin position="2212"/>
        <end position="2239"/>
    </location>
</feature>
<feature type="disulfide bond" evidence="13">
    <location>
        <begin position="707"/>
        <end position="716"/>
    </location>
</feature>
<dbReference type="CDD" id="cd00110">
    <property type="entry name" value="LamG"/>
    <property type="match status" value="5"/>
</dbReference>
<keyword evidence="9 13" id="KW-1015">Disulfide bond</keyword>
<dbReference type="PRINTS" id="PR00011">
    <property type="entry name" value="EGFLAMININ"/>
</dbReference>
<feature type="domain" description="Laminin IV type A" evidence="18">
    <location>
        <begin position="347"/>
        <end position="541"/>
    </location>
</feature>
<feature type="disulfide bond" evidence="13">
    <location>
        <begin position="156"/>
        <end position="165"/>
    </location>
</feature>
<feature type="disulfide bond" evidence="13">
    <location>
        <begin position="135"/>
        <end position="147"/>
    </location>
</feature>
<evidence type="ECO:0000256" key="12">
    <source>
        <dbReference type="PROSITE-ProRule" id="PRU00122"/>
    </source>
</evidence>
<dbReference type="SMART" id="SM00282">
    <property type="entry name" value="LamG"/>
    <property type="match status" value="5"/>
</dbReference>
<dbReference type="FunFam" id="2.10.25.10:FF:000209">
    <property type="entry name" value="Laminin subunit alpha 5"/>
    <property type="match status" value="1"/>
</dbReference>
<evidence type="ECO:0000313" key="20">
    <source>
        <dbReference type="Proteomes" id="UP001187531"/>
    </source>
</evidence>
<protein>
    <recommendedName>
        <fullName evidence="21">Laminin subunit alpha-1</fullName>
    </recommendedName>
</protein>
<dbReference type="SMART" id="SM00281">
    <property type="entry name" value="LamB"/>
    <property type="match status" value="1"/>
</dbReference>
<evidence type="ECO:0000259" key="16">
    <source>
        <dbReference type="PROSITE" id="PS50025"/>
    </source>
</evidence>
<evidence type="ECO:0000256" key="9">
    <source>
        <dbReference type="ARBA" id="ARBA00023157"/>
    </source>
</evidence>
<evidence type="ECO:0000256" key="6">
    <source>
        <dbReference type="ARBA" id="ARBA00022869"/>
    </source>
</evidence>
<feature type="disulfide bond" evidence="13">
    <location>
        <begin position="686"/>
        <end position="698"/>
    </location>
</feature>
<evidence type="ECO:0000313" key="19">
    <source>
        <dbReference type="EMBL" id="KAK2718147.1"/>
    </source>
</evidence>
<dbReference type="GO" id="GO:0005604">
    <property type="term" value="C:basement membrane"/>
    <property type="evidence" value="ECO:0007669"/>
    <property type="project" value="UniProtKB-SubCell"/>
</dbReference>
<feature type="domain" description="Laminin EGF-like" evidence="17">
    <location>
        <begin position="631"/>
        <end position="685"/>
    </location>
</feature>
<dbReference type="SMART" id="SM00181">
    <property type="entry name" value="EGF"/>
    <property type="match status" value="5"/>
</dbReference>
<proteinExistence type="predicted"/>
<feature type="disulfide bond" evidence="13">
    <location>
        <begin position="306"/>
        <end position="315"/>
    </location>
</feature>
<dbReference type="FunFam" id="2.10.25.10:FF:000135">
    <property type="entry name" value="Laminin subunit beta 4"/>
    <property type="match status" value="1"/>
</dbReference>
<dbReference type="Pfam" id="PF24973">
    <property type="entry name" value="EGF_LMN_ATRN"/>
    <property type="match status" value="1"/>
</dbReference>
<feature type="disulfide bond" evidence="13">
    <location>
        <begin position="87"/>
        <end position="104"/>
    </location>
</feature>
<evidence type="ECO:0000256" key="1">
    <source>
        <dbReference type="ARBA" id="ARBA00004302"/>
    </source>
</evidence>
<reference evidence="19" key="1">
    <citation type="submission" date="2023-07" db="EMBL/GenBank/DDBJ databases">
        <title>Chromosome-level genome assembly of Artemia franciscana.</title>
        <authorList>
            <person name="Jo E."/>
        </authorList>
    </citation>
    <scope>NUCLEOTIDE SEQUENCE</scope>
    <source>
        <tissue evidence="19">Whole body</tissue>
    </source>
</reference>
<feature type="domain" description="Laminin EGF-like" evidence="17">
    <location>
        <begin position="230"/>
        <end position="277"/>
    </location>
</feature>
<comment type="subcellular location">
    <subcellularLocation>
        <location evidence="1">Secreted</location>
        <location evidence="1">Extracellular space</location>
        <location evidence="1">Extracellular matrix</location>
        <location evidence="1">Basement membrane</location>
    </subcellularLocation>
</comment>
<feature type="domain" description="Laminin EGF-like" evidence="17">
    <location>
        <begin position="85"/>
        <end position="134"/>
    </location>
</feature>
<feature type="disulfide bond" evidence="13">
    <location>
        <begin position="85"/>
        <end position="97"/>
    </location>
</feature>
<keyword evidence="7" id="KW-0130">Cell adhesion</keyword>
<keyword evidence="4 15" id="KW-0732">Signal</keyword>
<feature type="disulfide bond" evidence="13">
    <location>
        <begin position="106"/>
        <end position="115"/>
    </location>
</feature>
<evidence type="ECO:0000256" key="8">
    <source>
        <dbReference type="ARBA" id="ARBA00023054"/>
    </source>
</evidence>
<sequence length="2241" mass="248625">MVSTTCYPVLIWITLSHVIFCVKGNCLTFPACLYDVTTVSYRPRPLGLSPGPPAVVGKAKSKKQSGYFQYTKEHYNKWIGLKKGCGCHESGSLKRQCDIITGQCECKNRVAGRQCDRCQEGFWDLSITNNGCIPCVCDPFGSISAICDQFSGQCPCKPGIGGIYCDQCLHGYYGFSENGCKECEPCLKPGHVCDPDTGRCICPPYTEGEFCERCVPGSYGHHPLDGCKPCSCKGDGVRTERGDCDPYTGKCSCRKGVVGDDCDRCAFGYYGFPDCRPCECSLSGTEPNACRNDGVCQCNSDGTCPCKVNTVGRKCSQCLDGTFGLSEENPDGCTSCFCFGRTQSCIQAQFTWSQLLEPGERRLTVDSGETELNVTNNLRLIPKVFGDVTIGASYPFDTPLYWSLPPPFLGDKILSYNGYLRFSTESDYGSLRFPSSILNTYPLVQIQGNRKLVLEYFPPLKTQSGYYLVRFHESLWRLKNHRQQAVTREILMAVLQNLQSIFIRATESPDSRRAILRDVSLDVAIPSEELATTPLARGVELCFCPSEYNDTSCQNPSIGFYRYYRPGYETSSIIIDLVGEARRCECNGRAESCDRETGYCLDCRDNTGGSHCEECAVGFYGDPSIGACRPCSCPSREKNHAIHCPTNFRSPFEHDCECAPGYTGSRCELCAPGYFGDAIEGSCEPCSCDPFGSISQVCDPRTGNCQCRPGITGRHCTKCAPRHVIMGSECKSCNDDCTGLLLDNFQALTTTLQTLNISHVVPLPWGKLASFETNSLKITQELLDMRLQRDRSIFLLDGPDFRTELDLLALRSTGALHGTKNLPYEGLAANRAGTDLLNTVDETKMDIENTVAYLKNYIIGEAPSSNNVDGVFNEASLHLAEIKGFNQICDSVVRSELEKSTGLLDIVLNMLMKVHVVEEVSGRHNILISRLADLDKYCTNSISVARDAQILTEAGLTLYDFINSTNLVVKSSKCQEESRDAANKIQKASSIFNEAREHLSNVRNINSLVSDKSNQVNWKIRNERGETNAIRRFVDEAKRYAYDLDYKARALFDQFNTTRRVADEPLRAARGYENIVKAIAEARDAAVAANIATEAVLTEVNPGVDAVSVVQKASESKFKSEELIKEAKNLQSSFRLNKMQFRGDHEIMDEIQDILDKGKRTNQRVNEEVDQLQIDQMGALDIFDKAMEVATDASNIKDKVDKTREKISLLRERIARIKKGIKPTQSAEEISRNIDEARRNYELLETQMITSKRKIKETKIIQDKFALDLDELKRKIKKAKQEATGVKVSVTNASKEKKCIRSYLPELSPGTTSSLSLTYAITGKDKNTMLAYLPSSSQSDFLLLEMVNRRIRFVWSSGGSEGSITHPLELKTSTGDLSDDSKWYKIEAERIGSVGRLSVRSVKAFDNEVILGPVTGSSSPAFTRSDFQTGDRLWIGGIPEEYNISSARGIPGCLYQLSLNNQPVGLWNFYTSKNCGPCIEGAEEVKDESAFHFGGNGYAEVPQVPHYDPRQYSVTLSVRSFDTSSILFLAYSNATDQYLMVDLKDGTVRLNVYFGMKHALTLETTGKYNSGKWVKIEATRVRYRGVEKALLVVNDEEISAAPWTKRETPMDLDLEEARLFIGGTSPDFTTSTHLPRNILERHLRGCLKDIQVIATGINPLQGSNYDVQGSCLEEPERFVGFDGRGFLQLPALSIKKDFSLSINFRTLLPDAFIFMSSSDKEADPFFSYYSLALVNERVLFSIQAGGEVLKIVGNQQLNDGILHTATILKQDRRMELFIDETLVGSSRFEKSDGTIQLSNNKHGLFIGGMPENVTADFTSLAGTSSKFNGCISDLIINNEIIGFESLVQMEAVTIGRCKEVESLTAAEAFQEAQDAPQPSSCGSSANLLYEDDALNFGSSGDSFAAIPLKKRGNLNGGINITLRFRTYQSDGLIFYLPVGRNRKRPYFFAVALRAGKIYCLYKTRNKNTVSVKYTPHLGDGEWHSVTIEGIGRKLQIYVDGQVVGKSRLGPKLKPNRLIYLGGIPHDLKRDEKMLETGFQGCIKKLYLDQTEIYLSSSKNVLNNVNKCITSIEEAAYFPADSYAIIDDAFKVTPGIEVQLQFRTSDQSGVLMSVAPSPPSGNGVQLLLKFNGETVELQYGSLVLQTVLSTFLCNGRWHDLRWSVSTNKISLYTDGKIETYSGHIEEVPEGMLIIGGTKGTTIMQPIRSEFTGCINTIKINGSSREWKNLFMKNNVLLDSCPR</sequence>
<keyword evidence="6" id="KW-0084">Basement membrane</keyword>
<keyword evidence="3" id="KW-0272">Extracellular matrix</keyword>
<feature type="disulfide bond" evidence="13">
    <location>
        <begin position="118"/>
        <end position="132"/>
    </location>
</feature>
<feature type="domain" description="Laminin G" evidence="16">
    <location>
        <begin position="1488"/>
        <end position="1671"/>
    </location>
</feature>
<evidence type="ECO:0000259" key="17">
    <source>
        <dbReference type="PROSITE" id="PS50027"/>
    </source>
</evidence>
<comment type="caution">
    <text evidence="19">The sequence shown here is derived from an EMBL/GenBank/DDBJ whole genome shotgun (WGS) entry which is preliminary data.</text>
</comment>
<dbReference type="SMART" id="SM00180">
    <property type="entry name" value="EGF_Lam"/>
    <property type="match status" value="8"/>
</dbReference>
<dbReference type="PANTHER" id="PTHR10574:SF406">
    <property type="entry name" value="LAMININ SUBUNIT ALPHA 5"/>
    <property type="match status" value="1"/>
</dbReference>
<feature type="domain" description="Laminin G" evidence="16">
    <location>
        <begin position="1676"/>
        <end position="1857"/>
    </location>
</feature>
<dbReference type="Proteomes" id="UP001187531">
    <property type="component" value="Unassembled WGS sequence"/>
</dbReference>
<evidence type="ECO:0000256" key="4">
    <source>
        <dbReference type="ARBA" id="ARBA00022729"/>
    </source>
</evidence>
<evidence type="ECO:0000259" key="18">
    <source>
        <dbReference type="PROSITE" id="PS51115"/>
    </source>
</evidence>
<name>A0AA88IA99_ARTSF</name>
<feature type="disulfide bond" evidence="13">
    <location>
        <begin position="137"/>
        <end position="154"/>
    </location>
</feature>
<dbReference type="Pfam" id="PF00054">
    <property type="entry name" value="Laminin_G_1"/>
    <property type="match status" value="4"/>
</dbReference>
<dbReference type="Pfam" id="PF00052">
    <property type="entry name" value="Laminin_B"/>
    <property type="match status" value="1"/>
</dbReference>
<evidence type="ECO:0000256" key="13">
    <source>
        <dbReference type="PROSITE-ProRule" id="PRU00460"/>
    </source>
</evidence>
<keyword evidence="8 14" id="KW-0175">Coiled coil</keyword>
<keyword evidence="10" id="KW-0325">Glycoprotein</keyword>
<dbReference type="EMBL" id="JAVRJZ010000009">
    <property type="protein sequence ID" value="KAK2718147.1"/>
    <property type="molecule type" value="Genomic_DNA"/>
</dbReference>
<feature type="domain" description="Laminin G" evidence="16">
    <location>
        <begin position="1893"/>
        <end position="2067"/>
    </location>
</feature>
<feature type="domain" description="Laminin G" evidence="16">
    <location>
        <begin position="2072"/>
        <end position="2239"/>
    </location>
</feature>
<keyword evidence="20" id="KW-1185">Reference proteome</keyword>
<dbReference type="InterPro" id="IPR056863">
    <property type="entry name" value="LMN_ATRN_NET-like_EGF"/>
</dbReference>
<dbReference type="GO" id="GO:0009888">
    <property type="term" value="P:tissue development"/>
    <property type="evidence" value="ECO:0007669"/>
    <property type="project" value="TreeGrafter"/>
</dbReference>
<feature type="coiled-coil region" evidence="14">
    <location>
        <begin position="1148"/>
        <end position="1289"/>
    </location>
</feature>
<keyword evidence="5" id="KW-0677">Repeat</keyword>
<dbReference type="InterPro" id="IPR050440">
    <property type="entry name" value="Laminin/Netrin_ECM"/>
</dbReference>
<dbReference type="Pfam" id="PF00053">
    <property type="entry name" value="EGF_laminin"/>
    <property type="match status" value="6"/>
</dbReference>
<keyword evidence="2" id="KW-0964">Secreted</keyword>
<evidence type="ECO:0000256" key="10">
    <source>
        <dbReference type="ARBA" id="ARBA00023180"/>
    </source>
</evidence>
<accession>A0AA88IA99</accession>
<feature type="domain" description="Laminin EGF-like" evidence="17">
    <location>
        <begin position="686"/>
        <end position="732"/>
    </location>
</feature>
<feature type="disulfide bond" evidence="12">
    <location>
        <begin position="1830"/>
        <end position="1857"/>
    </location>
</feature>
<feature type="domain" description="Laminin EGF-like" evidence="17">
    <location>
        <begin position="584"/>
        <end position="630"/>
    </location>
</feature>
<dbReference type="InterPro" id="IPR000034">
    <property type="entry name" value="Laminin_IV"/>
</dbReference>
<feature type="signal peptide" evidence="15">
    <location>
        <begin position="1"/>
        <end position="24"/>
    </location>
</feature>
<dbReference type="GO" id="GO:0007155">
    <property type="term" value="P:cell adhesion"/>
    <property type="evidence" value="ECO:0007669"/>
    <property type="project" value="UniProtKB-KW"/>
</dbReference>
<dbReference type="PROSITE" id="PS01248">
    <property type="entry name" value="EGF_LAM_1"/>
    <property type="match status" value="3"/>
</dbReference>
<dbReference type="GO" id="GO:0009887">
    <property type="term" value="P:animal organ morphogenesis"/>
    <property type="evidence" value="ECO:0007669"/>
    <property type="project" value="TreeGrafter"/>
</dbReference>
<feature type="domain" description="Laminin EGF-like" evidence="17">
    <location>
        <begin position="278"/>
        <end position="335"/>
    </location>
</feature>
<dbReference type="Pfam" id="PF02210">
    <property type="entry name" value="Laminin_G_2"/>
    <property type="match status" value="1"/>
</dbReference>
<feature type="domain" description="Laminin EGF-like" evidence="17">
    <location>
        <begin position="135"/>
        <end position="182"/>
    </location>
</feature>
<dbReference type="SUPFAM" id="SSF57196">
    <property type="entry name" value="EGF/Laminin"/>
    <property type="match status" value="6"/>
</dbReference>
<dbReference type="SUPFAM" id="SSF49899">
    <property type="entry name" value="Concanavalin A-like lectins/glucanases"/>
    <property type="match status" value="5"/>
</dbReference>
<dbReference type="Gene3D" id="2.10.25.10">
    <property type="entry name" value="Laminin"/>
    <property type="match status" value="8"/>
</dbReference>
<dbReference type="PROSITE" id="PS50027">
    <property type="entry name" value="EGF_LAM_2"/>
    <property type="match status" value="7"/>
</dbReference>
<evidence type="ECO:0000256" key="3">
    <source>
        <dbReference type="ARBA" id="ARBA00022530"/>
    </source>
</evidence>
<dbReference type="InterPro" id="IPR001791">
    <property type="entry name" value="Laminin_G"/>
</dbReference>
<evidence type="ECO:0008006" key="21">
    <source>
        <dbReference type="Google" id="ProtNLM"/>
    </source>
</evidence>
<feature type="disulfide bond" evidence="13">
    <location>
        <begin position="688"/>
        <end position="705"/>
    </location>
</feature>
<evidence type="ECO:0000256" key="15">
    <source>
        <dbReference type="SAM" id="SignalP"/>
    </source>
</evidence>
<dbReference type="InterPro" id="IPR000742">
    <property type="entry name" value="EGF"/>
</dbReference>
<dbReference type="PANTHER" id="PTHR10574">
    <property type="entry name" value="NETRIN/LAMININ-RELATED"/>
    <property type="match status" value="1"/>
</dbReference>
<feature type="chain" id="PRO_5041668058" description="Laminin subunit alpha-1" evidence="15">
    <location>
        <begin position="25"/>
        <end position="2241"/>
    </location>
</feature>
<feature type="disulfide bond" evidence="13">
    <location>
        <begin position="658"/>
        <end position="667"/>
    </location>
</feature>